<feature type="compositionally biased region" description="Basic and acidic residues" evidence="1">
    <location>
        <begin position="31"/>
        <end position="43"/>
    </location>
</feature>
<feature type="compositionally biased region" description="Polar residues" evidence="1">
    <location>
        <begin position="137"/>
        <end position="178"/>
    </location>
</feature>
<name>A0ABY7CMJ2_9BASI</name>
<dbReference type="Proteomes" id="UP001164743">
    <property type="component" value="Chromosome 7A"/>
</dbReference>
<feature type="transmembrane region" description="Helical" evidence="2">
    <location>
        <begin position="195"/>
        <end position="216"/>
    </location>
</feature>
<evidence type="ECO:0000313" key="3">
    <source>
        <dbReference type="EMBL" id="WAQ86389.1"/>
    </source>
</evidence>
<feature type="compositionally biased region" description="Basic and acidic residues" evidence="1">
    <location>
        <begin position="52"/>
        <end position="64"/>
    </location>
</feature>
<feature type="compositionally biased region" description="Basic and acidic residues" evidence="1">
    <location>
        <begin position="234"/>
        <end position="247"/>
    </location>
</feature>
<feature type="region of interest" description="Disordered" evidence="1">
    <location>
        <begin position="275"/>
        <end position="294"/>
    </location>
</feature>
<feature type="compositionally biased region" description="Polar residues" evidence="1">
    <location>
        <begin position="92"/>
        <end position="101"/>
    </location>
</feature>
<protein>
    <submittedName>
        <fullName evidence="3">Uncharacterized protein</fullName>
    </submittedName>
</protein>
<dbReference type="GeneID" id="77811583"/>
<feature type="region of interest" description="Disordered" evidence="1">
    <location>
        <begin position="300"/>
        <end position="343"/>
    </location>
</feature>
<keyword evidence="2" id="KW-0472">Membrane</keyword>
<reference evidence="3" key="1">
    <citation type="submission" date="2022-10" db="EMBL/GenBank/DDBJ databases">
        <title>Puccinia triticina Genome sequencing and assembly.</title>
        <authorList>
            <person name="Li C."/>
        </authorList>
    </citation>
    <scope>NUCLEOTIDE SEQUENCE</scope>
    <source>
        <strain evidence="3">Pt15</strain>
    </source>
</reference>
<evidence type="ECO:0000256" key="2">
    <source>
        <dbReference type="SAM" id="Phobius"/>
    </source>
</evidence>
<sequence>MSGYQDSKRLMKRQSSQSIWNATSGDQNHSQSKERVENHHSDGPSRNNTEQHPSESEPIHHKNQTDTSNTEHSQSSEATKSNTTDVDHSKEQTGASTASNHTVKESAPSGATLSLNTSVTPDVLASASSQAFNTSKNLSNHTAENPYSPSSAFPLSVQTSPTQLSSPTNSTSPVNLQSPEAAEQSQDTHHSKGKAWGITLGVLAAVVMIAAAIFLMKKRLKGSTDFVRRRLRSRSNDSNRAVRDRSSLEPQFGGSDPFACSSTFSKKPLVLRPDSLSQLRTGNPRRPSILHLRNQSIKSQISPPIIEPPSPAAYKPLSGGSPRKSSSGIASSDHIRSSSPSWYQNRGYPPIVSKYHAGMSQTRDPYSRSGSVLSVKNPDFAVGRYEDQINSSINSTPVPPRPPRPEWPILPFDSTGIKSFSQPVEESEPALPEILPLNVSRRLGHHRSTYTSPREQSIDQMILESPESCHDSPTLPQYRPEEDKSVFSIDREADAVRASHLSRSTCYSQSSEAEVYPIAGENVDSGLQTPTSLRFVSFGPSSNATQLERQLDYFTTHQNRSDRTFSS</sequence>
<feature type="compositionally biased region" description="Polar residues" evidence="1">
    <location>
        <begin position="13"/>
        <end position="30"/>
    </location>
</feature>
<organism evidence="3 4">
    <name type="scientific">Puccinia triticina</name>
    <dbReference type="NCBI Taxonomy" id="208348"/>
    <lineage>
        <taxon>Eukaryota</taxon>
        <taxon>Fungi</taxon>
        <taxon>Dikarya</taxon>
        <taxon>Basidiomycota</taxon>
        <taxon>Pucciniomycotina</taxon>
        <taxon>Pucciniomycetes</taxon>
        <taxon>Pucciniales</taxon>
        <taxon>Pucciniaceae</taxon>
        <taxon>Puccinia</taxon>
    </lineage>
</organism>
<accession>A0ABY7CMJ2</accession>
<dbReference type="EMBL" id="CP110427">
    <property type="protein sequence ID" value="WAQ86389.1"/>
    <property type="molecule type" value="Genomic_DNA"/>
</dbReference>
<keyword evidence="2" id="KW-0812">Transmembrane</keyword>
<feature type="region of interest" description="Disordered" evidence="1">
    <location>
        <begin position="233"/>
        <end position="260"/>
    </location>
</feature>
<keyword evidence="2" id="KW-1133">Transmembrane helix</keyword>
<feature type="region of interest" description="Disordered" evidence="1">
    <location>
        <begin position="1"/>
        <end position="115"/>
    </location>
</feature>
<evidence type="ECO:0000256" key="1">
    <source>
        <dbReference type="SAM" id="MobiDB-lite"/>
    </source>
</evidence>
<keyword evidence="4" id="KW-1185">Reference proteome</keyword>
<gene>
    <name evidence="3" type="ORF">PtA15_7A115</name>
</gene>
<feature type="compositionally biased region" description="Polar residues" evidence="1">
    <location>
        <begin position="65"/>
        <end position="84"/>
    </location>
</feature>
<evidence type="ECO:0000313" key="4">
    <source>
        <dbReference type="Proteomes" id="UP001164743"/>
    </source>
</evidence>
<proteinExistence type="predicted"/>
<feature type="region of interest" description="Disordered" evidence="1">
    <location>
        <begin position="137"/>
        <end position="190"/>
    </location>
</feature>
<dbReference type="RefSeq" id="XP_053021944.1">
    <property type="nucleotide sequence ID" value="XM_053170688.1"/>
</dbReference>